<dbReference type="AlphaFoldDB" id="A0A0V1LZR3"/>
<dbReference type="EMBL" id="JYDO01000602">
    <property type="protein sequence ID" value="KRZ64996.1"/>
    <property type="molecule type" value="Genomic_DNA"/>
</dbReference>
<evidence type="ECO:0000313" key="2">
    <source>
        <dbReference type="Proteomes" id="UP000054843"/>
    </source>
</evidence>
<sequence length="110" mass="12392">MDIYAAFNLLIDEVTIITSKVLDIFEKSSANFSDTRCLNFRIFGQTFGLPHNFRRHSASNNKLRTSATLFLTKERLEPVSKRQFTAMELPSGLCNFAQVGILCLPNCASQ</sequence>
<evidence type="ECO:0000313" key="1">
    <source>
        <dbReference type="EMBL" id="KRZ64996.1"/>
    </source>
</evidence>
<keyword evidence="2" id="KW-1185">Reference proteome</keyword>
<dbReference type="Proteomes" id="UP000054843">
    <property type="component" value="Unassembled WGS sequence"/>
</dbReference>
<name>A0A0V1LZR3_9BILA</name>
<proteinExistence type="predicted"/>
<organism evidence="1 2">
    <name type="scientific">Trichinella papuae</name>
    <dbReference type="NCBI Taxonomy" id="268474"/>
    <lineage>
        <taxon>Eukaryota</taxon>
        <taxon>Metazoa</taxon>
        <taxon>Ecdysozoa</taxon>
        <taxon>Nematoda</taxon>
        <taxon>Enoplea</taxon>
        <taxon>Dorylaimia</taxon>
        <taxon>Trichinellida</taxon>
        <taxon>Trichinellidae</taxon>
        <taxon>Trichinella</taxon>
    </lineage>
</organism>
<gene>
    <name evidence="1" type="ORF">T10_11634</name>
</gene>
<protein>
    <submittedName>
        <fullName evidence="1">Uncharacterized protein</fullName>
    </submittedName>
</protein>
<comment type="caution">
    <text evidence="1">The sequence shown here is derived from an EMBL/GenBank/DDBJ whole genome shotgun (WGS) entry which is preliminary data.</text>
</comment>
<reference evidence="1 2" key="1">
    <citation type="submission" date="2015-01" db="EMBL/GenBank/DDBJ databases">
        <title>Evolution of Trichinella species and genotypes.</title>
        <authorList>
            <person name="Korhonen P.K."/>
            <person name="Edoardo P."/>
            <person name="Giuseppe L.R."/>
            <person name="Gasser R.B."/>
        </authorList>
    </citation>
    <scope>NUCLEOTIDE SEQUENCE [LARGE SCALE GENOMIC DNA]</scope>
    <source>
        <strain evidence="1">ISS1980</strain>
    </source>
</reference>
<accession>A0A0V1LZR3</accession>